<dbReference type="RefSeq" id="WP_089740813.1">
    <property type="nucleotide sequence ID" value="NZ_FOGL01000009.1"/>
</dbReference>
<evidence type="ECO:0000313" key="3">
    <source>
        <dbReference type="Proteomes" id="UP000199687"/>
    </source>
</evidence>
<feature type="transmembrane region" description="Helical" evidence="1">
    <location>
        <begin position="7"/>
        <end position="29"/>
    </location>
</feature>
<dbReference type="Proteomes" id="UP000199687">
    <property type="component" value="Unassembled WGS sequence"/>
</dbReference>
<proteinExistence type="predicted"/>
<organism evidence="2 3">
    <name type="scientific">Gracilibacillus ureilyticus</name>
    <dbReference type="NCBI Taxonomy" id="531814"/>
    <lineage>
        <taxon>Bacteria</taxon>
        <taxon>Bacillati</taxon>
        <taxon>Bacillota</taxon>
        <taxon>Bacilli</taxon>
        <taxon>Bacillales</taxon>
        <taxon>Bacillaceae</taxon>
        <taxon>Gracilibacillus</taxon>
    </lineage>
</organism>
<keyword evidence="1" id="KW-0812">Transmembrane</keyword>
<protein>
    <submittedName>
        <fullName evidence="2">Uncharacterized protein</fullName>
    </submittedName>
</protein>
<keyword evidence="3" id="KW-1185">Reference proteome</keyword>
<evidence type="ECO:0000313" key="2">
    <source>
        <dbReference type="EMBL" id="SER75806.1"/>
    </source>
</evidence>
<dbReference type="STRING" id="531814.SAMN04487944_109144"/>
<dbReference type="AlphaFoldDB" id="A0A1H9RSX8"/>
<keyword evidence="1" id="KW-0472">Membrane</keyword>
<feature type="transmembrane region" description="Helical" evidence="1">
    <location>
        <begin position="35"/>
        <end position="55"/>
    </location>
</feature>
<name>A0A1H9RSX8_9BACI</name>
<gene>
    <name evidence="2" type="ORF">SAMN04487944_109144</name>
</gene>
<accession>A0A1H9RSX8</accession>
<dbReference type="EMBL" id="FOGL01000009">
    <property type="protein sequence ID" value="SER75806.1"/>
    <property type="molecule type" value="Genomic_DNA"/>
</dbReference>
<reference evidence="2 3" key="1">
    <citation type="submission" date="2016-10" db="EMBL/GenBank/DDBJ databases">
        <authorList>
            <person name="de Groot N.N."/>
        </authorList>
    </citation>
    <scope>NUCLEOTIDE SEQUENCE [LARGE SCALE GENOMIC DNA]</scope>
    <source>
        <strain evidence="2 3">CGMCC 1.7727</strain>
    </source>
</reference>
<keyword evidence="1" id="KW-1133">Transmembrane helix</keyword>
<dbReference type="OrthoDB" id="2897504at2"/>
<sequence>MEGNLKYALTAMVYIISGFLIFIGLLALLMNDWNIFLWSVLPGITAGGLGLVFTYRPEKPSEKPQELLDVLIDEQGEL</sequence>
<evidence type="ECO:0000256" key="1">
    <source>
        <dbReference type="SAM" id="Phobius"/>
    </source>
</evidence>